<dbReference type="Proteomes" id="UP000472240">
    <property type="component" value="Chromosome 11"/>
</dbReference>
<dbReference type="PANTHER" id="PTHR23424">
    <property type="entry name" value="SERUM AMYLOID A"/>
    <property type="match status" value="1"/>
</dbReference>
<sequence>PNELLKIFFYVITFISHFHSLSGAKAMWRDPSEMKKANYIGPDKYFHARGKYEVAQKGHGSVVAAKLIRDAREASQRVTDLFWPEDSGRGEEDSRANQRAKEWGRSGKDPNHFRPAGLPDEY</sequence>
<evidence type="ECO:0000313" key="5">
    <source>
        <dbReference type="Ensembl" id="ENSRFEP00010031147.1"/>
    </source>
</evidence>
<comment type="function">
    <text evidence="2">Major acute phase reactant. Apolipoprotein of the HDL complex.</text>
</comment>
<proteinExistence type="inferred from homology"/>
<name>A0A671G8C3_RHIFE</name>
<keyword evidence="4" id="KW-0732">Signal</keyword>
<keyword evidence="2" id="KW-0011">Acute phase</keyword>
<dbReference type="GeneTree" id="ENSGT00390000004737"/>
<dbReference type="PANTHER" id="PTHR23424:SF29">
    <property type="entry name" value="SERUM AMYLOID A PROTEIN"/>
    <property type="match status" value="1"/>
</dbReference>
<reference evidence="5 6" key="2">
    <citation type="journal article" date="2018" name="Annu Rev Anim Biosci">
        <title>Bat Biology, Genomes, and the Bat1K Project: To Generate Chromosome-Level Genomes for All Living Bat Species.</title>
        <authorList>
            <person name="Teeling E.C."/>
            <person name="Vernes S.C."/>
            <person name="Davalos L.M."/>
            <person name="Ray D.A."/>
            <person name="Gilbert M.T.P."/>
            <person name="Myers E."/>
        </authorList>
    </citation>
    <scope>NUCLEOTIDE SEQUENCE</scope>
</reference>
<dbReference type="GO" id="GO:0034364">
    <property type="term" value="C:high-density lipoprotein particle"/>
    <property type="evidence" value="ECO:0007669"/>
    <property type="project" value="UniProtKB-UniRule"/>
</dbReference>
<dbReference type="SMART" id="SM00197">
    <property type="entry name" value="SAA"/>
    <property type="match status" value="1"/>
</dbReference>
<keyword evidence="6" id="KW-1185">Reference proteome</keyword>
<organism evidence="5 6">
    <name type="scientific">Rhinolophus ferrumequinum</name>
    <name type="common">Greater horseshoe bat</name>
    <dbReference type="NCBI Taxonomy" id="59479"/>
    <lineage>
        <taxon>Eukaryota</taxon>
        <taxon>Metazoa</taxon>
        <taxon>Chordata</taxon>
        <taxon>Craniata</taxon>
        <taxon>Vertebrata</taxon>
        <taxon>Euteleostomi</taxon>
        <taxon>Mammalia</taxon>
        <taxon>Eutheria</taxon>
        <taxon>Laurasiatheria</taxon>
        <taxon>Chiroptera</taxon>
        <taxon>Yinpterochiroptera</taxon>
        <taxon>Rhinolophoidea</taxon>
        <taxon>Rhinolophidae</taxon>
        <taxon>Rhinolophinae</taxon>
        <taxon>Rhinolophus</taxon>
    </lineage>
</organism>
<reference evidence="5" key="5">
    <citation type="submission" date="2025-09" db="UniProtKB">
        <authorList>
            <consortium name="Ensembl"/>
        </authorList>
    </citation>
    <scope>IDENTIFICATION</scope>
</reference>
<evidence type="ECO:0000256" key="2">
    <source>
        <dbReference type="RuleBase" id="RU000539"/>
    </source>
</evidence>
<reference evidence="5" key="4">
    <citation type="submission" date="2025-08" db="UniProtKB">
        <authorList>
            <consortium name="Ensembl"/>
        </authorList>
    </citation>
    <scope>IDENTIFICATION</scope>
</reference>
<dbReference type="InterPro" id="IPR000096">
    <property type="entry name" value="Serum_amyloid_A"/>
</dbReference>
<evidence type="ECO:0000256" key="4">
    <source>
        <dbReference type="SAM" id="SignalP"/>
    </source>
</evidence>
<evidence type="ECO:0000313" key="6">
    <source>
        <dbReference type="Proteomes" id="UP000472240"/>
    </source>
</evidence>
<reference evidence="5 6" key="1">
    <citation type="journal article" date="2015" name="Annu Rev Anim Biosci">
        <title>The Genome 10K Project: a way forward.</title>
        <authorList>
            <person name="Koepfli K.P."/>
            <person name="Paten B."/>
            <person name="O'Brien S.J."/>
            <person name="Koepfli K.P."/>
            <person name="Paten B."/>
            <person name="Antunes A."/>
            <person name="Belov K."/>
            <person name="Bustamante C."/>
            <person name="Castoe T.A."/>
            <person name="Clawson H."/>
            <person name="Crawford A.J."/>
            <person name="Diekhans M."/>
            <person name="Distel D."/>
            <person name="Durbin R."/>
            <person name="Earl D."/>
            <person name="Fujita M.K."/>
            <person name="Gamble T."/>
            <person name="Georges A."/>
            <person name="Gemmell N."/>
            <person name="Gilbert M.T."/>
            <person name="Graves J.M."/>
            <person name="Green R.E."/>
            <person name="Hickey G."/>
            <person name="Jarvis E.D."/>
            <person name="Johnson W."/>
            <person name="Komissarov A."/>
            <person name="Korf I."/>
            <person name="Kuhn R."/>
            <person name="Larkin D.M."/>
            <person name="Lewin H."/>
            <person name="Lopez J.V."/>
            <person name="Ma J."/>
            <person name="Marques-Bonet T."/>
            <person name="Miller W."/>
            <person name="Murphy R."/>
            <person name="Pevzner P."/>
            <person name="Shapiro B."/>
            <person name="Steiner C."/>
            <person name="Tamazian G."/>
            <person name="Venkatesh B."/>
            <person name="Wang J."/>
            <person name="Wayne R."/>
            <person name="Wiley E."/>
            <person name="Yang H."/>
            <person name="Zhang G."/>
            <person name="Haussler D."/>
            <person name="Ryder O."/>
            <person name="O'Brien S.J."/>
        </authorList>
    </citation>
    <scope>NUCLEOTIDE SEQUENCE</scope>
</reference>
<feature type="region of interest" description="Disordered" evidence="3">
    <location>
        <begin position="72"/>
        <end position="122"/>
    </location>
</feature>
<comment type="similarity">
    <text evidence="1 2">Belongs to the SAA family.</text>
</comment>
<accession>A0A671G8C3</accession>
<dbReference type="Ensembl" id="ENSRFET00010033776.1">
    <property type="protein sequence ID" value="ENSRFEP00010031147.1"/>
    <property type="gene ID" value="ENSRFEG00010020599.1"/>
</dbReference>
<dbReference type="InParanoid" id="A0A671G8C3"/>
<keyword evidence="2" id="KW-0345">HDL</keyword>
<feature type="chain" id="PRO_5025553326" description="Serum amyloid A protein" evidence="4">
    <location>
        <begin position="24"/>
        <end position="122"/>
    </location>
</feature>
<dbReference type="GO" id="GO:0006953">
    <property type="term" value="P:acute-phase response"/>
    <property type="evidence" value="ECO:0007669"/>
    <property type="project" value="UniProtKB-UniRule"/>
</dbReference>
<reference evidence="6" key="3">
    <citation type="submission" date="2018-12" db="EMBL/GenBank/DDBJ databases">
        <title>G10K-VGP greater horseshoe bat female genome, primary haplotype.</title>
        <authorList>
            <person name="Teeling E."/>
            <person name="Myers G."/>
            <person name="Vernes S."/>
            <person name="Pippel M."/>
            <person name="Winkler S."/>
            <person name="Fedrigo O."/>
            <person name="Rhie A."/>
            <person name="Koren S."/>
            <person name="Phillippy A."/>
            <person name="Lewin H."/>
            <person name="Damas J."/>
            <person name="Howe K."/>
            <person name="Mountcastle J."/>
            <person name="Jarvis E.D."/>
        </authorList>
    </citation>
    <scope>NUCLEOTIDE SEQUENCE [LARGE SCALE GENOMIC DNA]</scope>
</reference>
<dbReference type="InterPro" id="IPR052464">
    <property type="entry name" value="Synovial_Prolif_Regulator"/>
</dbReference>
<evidence type="ECO:0000256" key="3">
    <source>
        <dbReference type="SAM" id="MobiDB-lite"/>
    </source>
</evidence>
<dbReference type="Gene3D" id="1.10.132.110">
    <property type="entry name" value="Serum amyloid A protein"/>
    <property type="match status" value="1"/>
</dbReference>
<evidence type="ECO:0000256" key="1">
    <source>
        <dbReference type="ARBA" id="ARBA00007745"/>
    </source>
</evidence>
<feature type="compositionally biased region" description="Basic and acidic residues" evidence="3">
    <location>
        <begin position="86"/>
        <end position="112"/>
    </location>
</feature>
<dbReference type="PRINTS" id="PR00306">
    <property type="entry name" value="SERUMAMYLOID"/>
</dbReference>
<feature type="signal peptide" evidence="4">
    <location>
        <begin position="1"/>
        <end position="23"/>
    </location>
</feature>
<dbReference type="AlphaFoldDB" id="A0A671G8C3"/>
<dbReference type="Pfam" id="PF00277">
    <property type="entry name" value="SAA"/>
    <property type="match status" value="1"/>
</dbReference>
<protein>
    <recommendedName>
        <fullName evidence="2">Serum amyloid A protein</fullName>
    </recommendedName>
</protein>